<dbReference type="Gene3D" id="3.30.1380.10">
    <property type="match status" value="1"/>
</dbReference>
<organism evidence="4 5">
    <name type="scientific">Hoeflea poritis</name>
    <dbReference type="NCBI Taxonomy" id="2993659"/>
    <lineage>
        <taxon>Bacteria</taxon>
        <taxon>Pseudomonadati</taxon>
        <taxon>Pseudomonadota</taxon>
        <taxon>Alphaproteobacteria</taxon>
        <taxon>Hyphomicrobiales</taxon>
        <taxon>Rhizobiaceae</taxon>
        <taxon>Hoeflea</taxon>
    </lineage>
</organism>
<dbReference type="Proteomes" id="UP001148313">
    <property type="component" value="Unassembled WGS sequence"/>
</dbReference>
<sequence length="336" mass="35609">MRATRKRNHSVLPATVIVLAAFALSGCVTALTDPVFGSSAETKTADEPALSFISDTIVLETATAGIGEKIPQDGSLVRFPPDYVPRKAVPPQADNTPPFNSANDAFRDWPGLGTDNDNADSPSGLVHAFAAPSRKAGNLTRLYSSGRPRAPRPIIDLDGQRQAVLGRGVFANAPQAFAGKPKGDTDPPGARPGSHAGGNAAAADRSPPVHLASAAGLARLVPNGLRVQHDGVQTACLKPGLLRILADVQRHFGRQVVITSGYRSAEHQRRIGGVSGSRHITCEAADIQVPGIDKWELATYLRSIPDRGGVGTYCHTRSVHIDIGNKRDWNWGCKRP</sequence>
<protein>
    <submittedName>
        <fullName evidence="4">D-Ala-D-Ala carboxypeptidase family metallohydrolase</fullName>
    </submittedName>
</protein>
<accession>A0ABT4VVM0</accession>
<keyword evidence="2" id="KW-0732">Signal</keyword>
<dbReference type="Pfam" id="PF08291">
    <property type="entry name" value="Peptidase_M15_3"/>
    <property type="match status" value="1"/>
</dbReference>
<evidence type="ECO:0000313" key="5">
    <source>
        <dbReference type="Proteomes" id="UP001148313"/>
    </source>
</evidence>
<dbReference type="PROSITE" id="PS51257">
    <property type="entry name" value="PROKAR_LIPOPROTEIN"/>
    <property type="match status" value="1"/>
</dbReference>
<gene>
    <name evidence="4" type="ORF">OOZ53_25545</name>
</gene>
<comment type="caution">
    <text evidence="4">The sequence shown here is derived from an EMBL/GenBank/DDBJ whole genome shotgun (WGS) entry which is preliminary data.</text>
</comment>
<dbReference type="GO" id="GO:0004180">
    <property type="term" value="F:carboxypeptidase activity"/>
    <property type="evidence" value="ECO:0007669"/>
    <property type="project" value="UniProtKB-KW"/>
</dbReference>
<dbReference type="InterPro" id="IPR009045">
    <property type="entry name" value="Zn_M74/Hedgehog-like"/>
</dbReference>
<evidence type="ECO:0000313" key="4">
    <source>
        <dbReference type="EMBL" id="MDA4848743.1"/>
    </source>
</evidence>
<dbReference type="EMBL" id="JAPJZH010000030">
    <property type="protein sequence ID" value="MDA4848743.1"/>
    <property type="molecule type" value="Genomic_DNA"/>
</dbReference>
<reference evidence="4" key="1">
    <citation type="submission" date="2022-11" db="EMBL/GenBank/DDBJ databases">
        <title>Hoeflea poritis sp. nov., isolated from scleractinian coral Porites lutea.</title>
        <authorList>
            <person name="Zhang G."/>
            <person name="Wei Q."/>
            <person name="Cai L."/>
        </authorList>
    </citation>
    <scope>NUCLEOTIDE SEQUENCE</scope>
    <source>
        <strain evidence="4">E7-10</strain>
    </source>
</reference>
<keyword evidence="4" id="KW-0121">Carboxypeptidase</keyword>
<keyword evidence="4" id="KW-0378">Hydrolase</keyword>
<evidence type="ECO:0000256" key="2">
    <source>
        <dbReference type="SAM" id="SignalP"/>
    </source>
</evidence>
<name>A0ABT4VVM0_9HYPH</name>
<feature type="domain" description="Peptidase M15A C-terminal" evidence="3">
    <location>
        <begin position="219"/>
        <end position="322"/>
    </location>
</feature>
<feature type="chain" id="PRO_5045209928" evidence="2">
    <location>
        <begin position="31"/>
        <end position="336"/>
    </location>
</feature>
<dbReference type="SUPFAM" id="SSF55166">
    <property type="entry name" value="Hedgehog/DD-peptidase"/>
    <property type="match status" value="1"/>
</dbReference>
<dbReference type="InterPro" id="IPR013230">
    <property type="entry name" value="Peptidase_M15A_C"/>
</dbReference>
<evidence type="ECO:0000259" key="3">
    <source>
        <dbReference type="Pfam" id="PF08291"/>
    </source>
</evidence>
<feature type="region of interest" description="Disordered" evidence="1">
    <location>
        <begin position="175"/>
        <end position="207"/>
    </location>
</feature>
<keyword evidence="4" id="KW-0645">Protease</keyword>
<feature type="signal peptide" evidence="2">
    <location>
        <begin position="1"/>
        <end position="30"/>
    </location>
</feature>
<dbReference type="RefSeq" id="WP_271092619.1">
    <property type="nucleotide sequence ID" value="NZ_JAPJZH010000030.1"/>
</dbReference>
<keyword evidence="5" id="KW-1185">Reference proteome</keyword>
<proteinExistence type="predicted"/>
<evidence type="ECO:0000256" key="1">
    <source>
        <dbReference type="SAM" id="MobiDB-lite"/>
    </source>
</evidence>